<dbReference type="NCBIfam" id="TIGR01528">
    <property type="entry name" value="NMN_trans_PnuC"/>
    <property type="match status" value="1"/>
</dbReference>
<sequence length="115" mass="13082">MGGTRVGLGFLSALTGILCVILVAEGRISNYFIGFIHELTYLALSFQNLYYGEGLTTIFFTVMQFVGAYYWLVDRRYGKEKKSDVKDIKAKRLTWLGWIKSLAVNLVVWLLLGFI</sequence>
<comment type="subcellular location">
    <subcellularLocation>
        <location evidence="1">Cell membrane</location>
        <topology evidence="1">Multi-pass membrane protein</topology>
    </subcellularLocation>
</comment>
<evidence type="ECO:0000313" key="9">
    <source>
        <dbReference type="EMBL" id="SUN36298.1"/>
    </source>
</evidence>
<evidence type="ECO:0000256" key="4">
    <source>
        <dbReference type="ARBA" id="ARBA00022475"/>
    </source>
</evidence>
<keyword evidence="6 8" id="KW-1133">Transmembrane helix</keyword>
<proteinExistence type="inferred from homology"/>
<keyword evidence="3" id="KW-0813">Transport</keyword>
<comment type="similarity">
    <text evidence="2">Belongs to the nicotinamide ribonucleoside (NR) uptake permease (TC 4.B.1) family.</text>
</comment>
<dbReference type="PANTHER" id="PTHR36122:SF2">
    <property type="entry name" value="NICOTINAMIDE RIBOSIDE TRANSPORTER PNUC"/>
    <property type="match status" value="1"/>
</dbReference>
<dbReference type="InterPro" id="IPR006419">
    <property type="entry name" value="NMN_transpt_PnuC"/>
</dbReference>
<reference evidence="9 10" key="1">
    <citation type="submission" date="2018-06" db="EMBL/GenBank/DDBJ databases">
        <authorList>
            <consortium name="Pathogen Informatics"/>
            <person name="Doyle S."/>
        </authorList>
    </citation>
    <scope>NUCLEOTIDE SEQUENCE [LARGE SCALE GENOMIC DNA]</scope>
    <source>
        <strain evidence="10">NCTC 11391</strain>
    </source>
</reference>
<keyword evidence="7 8" id="KW-0472">Membrane</keyword>
<keyword evidence="5 8" id="KW-0812">Transmembrane</keyword>
<dbReference type="EMBL" id="UHFA01000002">
    <property type="protein sequence ID" value="SUN36298.1"/>
    <property type="molecule type" value="Genomic_DNA"/>
</dbReference>
<evidence type="ECO:0000256" key="6">
    <source>
        <dbReference type="ARBA" id="ARBA00022989"/>
    </source>
</evidence>
<evidence type="ECO:0000256" key="8">
    <source>
        <dbReference type="SAM" id="Phobius"/>
    </source>
</evidence>
<feature type="transmembrane region" description="Helical" evidence="8">
    <location>
        <begin position="55"/>
        <end position="72"/>
    </location>
</feature>
<dbReference type="GO" id="GO:0005886">
    <property type="term" value="C:plasma membrane"/>
    <property type="evidence" value="ECO:0007669"/>
    <property type="project" value="UniProtKB-SubCell"/>
</dbReference>
<evidence type="ECO:0000256" key="1">
    <source>
        <dbReference type="ARBA" id="ARBA00004651"/>
    </source>
</evidence>
<dbReference type="Pfam" id="PF04973">
    <property type="entry name" value="NMN_transporter"/>
    <property type="match status" value="1"/>
</dbReference>
<dbReference type="AlphaFoldDB" id="A0A380JFX0"/>
<dbReference type="GO" id="GO:0034257">
    <property type="term" value="F:nicotinamide riboside transmembrane transporter activity"/>
    <property type="evidence" value="ECO:0007669"/>
    <property type="project" value="InterPro"/>
</dbReference>
<organism evidence="9 10">
    <name type="scientific">Streptococcus downei MFe28</name>
    <dbReference type="NCBI Taxonomy" id="764290"/>
    <lineage>
        <taxon>Bacteria</taxon>
        <taxon>Bacillati</taxon>
        <taxon>Bacillota</taxon>
        <taxon>Bacilli</taxon>
        <taxon>Lactobacillales</taxon>
        <taxon>Streptococcaceae</taxon>
        <taxon>Streptococcus</taxon>
    </lineage>
</organism>
<keyword evidence="10" id="KW-1185">Reference proteome</keyword>
<evidence type="ECO:0000313" key="10">
    <source>
        <dbReference type="Proteomes" id="UP000254082"/>
    </source>
</evidence>
<gene>
    <name evidence="9" type="primary">pnuC_2</name>
    <name evidence="9" type="ORF">NCTC11391_01344</name>
</gene>
<dbReference type="Proteomes" id="UP000254082">
    <property type="component" value="Unassembled WGS sequence"/>
</dbReference>
<name>A0A380JFX0_STRDO</name>
<evidence type="ECO:0000256" key="2">
    <source>
        <dbReference type="ARBA" id="ARBA00006669"/>
    </source>
</evidence>
<accession>A0A380JFX0</accession>
<feature type="transmembrane region" description="Helical" evidence="8">
    <location>
        <begin position="93"/>
        <end position="112"/>
    </location>
</feature>
<evidence type="ECO:0000256" key="7">
    <source>
        <dbReference type="ARBA" id="ARBA00023136"/>
    </source>
</evidence>
<keyword evidence="4" id="KW-1003">Cell membrane</keyword>
<evidence type="ECO:0000256" key="3">
    <source>
        <dbReference type="ARBA" id="ARBA00022448"/>
    </source>
</evidence>
<feature type="transmembrane region" description="Helical" evidence="8">
    <location>
        <begin position="6"/>
        <end position="24"/>
    </location>
</feature>
<evidence type="ECO:0000256" key="5">
    <source>
        <dbReference type="ARBA" id="ARBA00022692"/>
    </source>
</evidence>
<protein>
    <submittedName>
        <fullName evidence="9">Permease</fullName>
    </submittedName>
</protein>
<dbReference type="PANTHER" id="PTHR36122">
    <property type="entry name" value="NICOTINAMIDE RIBOSIDE TRANSPORTER PNUC"/>
    <property type="match status" value="1"/>
</dbReference>